<accession>A0ABY3WB03</accession>
<protein>
    <submittedName>
        <fullName evidence="7">Branched-chain amino acid ABC transporter permease</fullName>
    </submittedName>
</protein>
<feature type="transmembrane region" description="Helical" evidence="6">
    <location>
        <begin position="144"/>
        <end position="162"/>
    </location>
</feature>
<keyword evidence="8" id="KW-1185">Reference proteome</keyword>
<evidence type="ECO:0000256" key="3">
    <source>
        <dbReference type="ARBA" id="ARBA00022692"/>
    </source>
</evidence>
<name>A0ABY3WB03_9MICC</name>
<feature type="transmembrane region" description="Helical" evidence="6">
    <location>
        <begin position="238"/>
        <end position="256"/>
    </location>
</feature>
<keyword evidence="2" id="KW-1003">Cell membrane</keyword>
<gene>
    <name evidence="7" type="ORF">MNQ99_02920</name>
</gene>
<feature type="transmembrane region" description="Helical" evidence="6">
    <location>
        <begin position="12"/>
        <end position="30"/>
    </location>
</feature>
<feature type="transmembrane region" description="Helical" evidence="6">
    <location>
        <begin position="182"/>
        <end position="206"/>
    </location>
</feature>
<evidence type="ECO:0000256" key="5">
    <source>
        <dbReference type="ARBA" id="ARBA00023136"/>
    </source>
</evidence>
<feature type="transmembrane region" description="Helical" evidence="6">
    <location>
        <begin position="42"/>
        <end position="59"/>
    </location>
</feature>
<evidence type="ECO:0000256" key="2">
    <source>
        <dbReference type="ARBA" id="ARBA00022475"/>
    </source>
</evidence>
<dbReference type="PANTHER" id="PTHR30482">
    <property type="entry name" value="HIGH-AFFINITY BRANCHED-CHAIN AMINO ACID TRANSPORT SYSTEM PERMEASE"/>
    <property type="match status" value="1"/>
</dbReference>
<dbReference type="EMBL" id="CP093326">
    <property type="protein sequence ID" value="UNK46338.1"/>
    <property type="molecule type" value="Genomic_DNA"/>
</dbReference>
<feature type="transmembrane region" description="Helical" evidence="6">
    <location>
        <begin position="276"/>
        <end position="300"/>
    </location>
</feature>
<dbReference type="Proteomes" id="UP000829069">
    <property type="component" value="Chromosome"/>
</dbReference>
<feature type="transmembrane region" description="Helical" evidence="6">
    <location>
        <begin position="118"/>
        <end position="137"/>
    </location>
</feature>
<evidence type="ECO:0000256" key="1">
    <source>
        <dbReference type="ARBA" id="ARBA00004651"/>
    </source>
</evidence>
<evidence type="ECO:0000256" key="4">
    <source>
        <dbReference type="ARBA" id="ARBA00022989"/>
    </source>
</evidence>
<organism evidence="7 8">
    <name type="scientific">Arthrobacter sulfonylureivorans</name>
    <dbReference type="NCBI Taxonomy" id="2486855"/>
    <lineage>
        <taxon>Bacteria</taxon>
        <taxon>Bacillati</taxon>
        <taxon>Actinomycetota</taxon>
        <taxon>Actinomycetes</taxon>
        <taxon>Micrococcales</taxon>
        <taxon>Micrococcaceae</taxon>
        <taxon>Arthrobacter</taxon>
    </lineage>
</organism>
<feature type="transmembrane region" description="Helical" evidence="6">
    <location>
        <begin position="307"/>
        <end position="326"/>
    </location>
</feature>
<evidence type="ECO:0000313" key="7">
    <source>
        <dbReference type="EMBL" id="UNK46338.1"/>
    </source>
</evidence>
<dbReference type="CDD" id="cd06581">
    <property type="entry name" value="TM_PBP1_LivM_like"/>
    <property type="match status" value="1"/>
</dbReference>
<keyword evidence="5 6" id="KW-0472">Membrane</keyword>
<dbReference type="InterPro" id="IPR001851">
    <property type="entry name" value="ABC_transp_permease"/>
</dbReference>
<keyword evidence="3 6" id="KW-0812">Transmembrane</keyword>
<dbReference type="RefSeq" id="WP_241914381.1">
    <property type="nucleotide sequence ID" value="NZ_CP093326.1"/>
</dbReference>
<feature type="transmembrane region" description="Helical" evidence="6">
    <location>
        <begin position="95"/>
        <end position="112"/>
    </location>
</feature>
<reference evidence="7 8" key="1">
    <citation type="submission" date="2022-03" db="EMBL/GenBank/DDBJ databases">
        <title>Isotopic signatures of nitrous oxide derived from detoxification processes.</title>
        <authorList>
            <person name="Behrendt U."/>
            <person name="Buchen C."/>
            <person name="Well R."/>
            <person name="Ulrich A."/>
            <person name="Rohe L."/>
            <person name="Kolb S."/>
            <person name="Schloter M."/>
            <person name="Horn M.A."/>
            <person name="Augustin J."/>
        </authorList>
    </citation>
    <scope>NUCLEOTIDE SEQUENCE [LARGE SCALE GENOMIC DNA]</scope>
    <source>
        <strain evidence="7 8">S4-C24</strain>
    </source>
</reference>
<evidence type="ECO:0000313" key="8">
    <source>
        <dbReference type="Proteomes" id="UP000829069"/>
    </source>
</evidence>
<dbReference type="InterPro" id="IPR043428">
    <property type="entry name" value="LivM-like"/>
</dbReference>
<feature type="transmembrane region" description="Helical" evidence="6">
    <location>
        <begin position="65"/>
        <end position="83"/>
    </location>
</feature>
<dbReference type="PANTHER" id="PTHR30482:SF17">
    <property type="entry name" value="ABC TRANSPORTER ATP-BINDING PROTEIN"/>
    <property type="match status" value="1"/>
</dbReference>
<evidence type="ECO:0000256" key="6">
    <source>
        <dbReference type="SAM" id="Phobius"/>
    </source>
</evidence>
<proteinExistence type="predicted"/>
<comment type="subcellular location">
    <subcellularLocation>
        <location evidence="1">Cell membrane</location>
        <topology evidence="1">Multi-pass membrane protein</topology>
    </subcellularLocation>
</comment>
<keyword evidence="4 6" id="KW-1133">Transmembrane helix</keyword>
<dbReference type="Pfam" id="PF02653">
    <property type="entry name" value="BPD_transp_2"/>
    <property type="match status" value="1"/>
</dbReference>
<sequence>MAHTPQPTKDGTTPVSAAAAAVPLFTGALVTRAGRASKASAGLLGLAVLVLAALPYIAFAGTTSSMVTFFVLLIMASMWNLLAGFGGMVSVGQQAFVGVGAYTVLAFANLGMNPFVALPLAALTCAVFAIPTSWLAFRLRGDYFAVGTWVIAEVYRLIIIRFDSLGGPSGMSLPGLTGMDPVLRGALTYWAALTLAALTILGCYLLMRGRTGLALTAVRDDETAARANGVDVTWSKRLVYLVSAAGCGAAGGILIIDSLSVQPNAIFSVQWSAYMIFIVIIGGIGYLEGPLLGAIVFYALQQLLAGYGSWYMIILGAIGVAGAIWLPRGLWGTITNKTGILLFPVGYRLNQPWTLPPTLR</sequence>